<dbReference type="RefSeq" id="WP_163818983.1">
    <property type="nucleotide sequence ID" value="NZ_JAAGOB010000006.1"/>
</dbReference>
<feature type="domain" description="Activator of Hsp90 ATPase homologue 1/2-like C-terminal" evidence="2">
    <location>
        <begin position="12"/>
        <end position="140"/>
    </location>
</feature>
<dbReference type="InterPro" id="IPR013538">
    <property type="entry name" value="ASHA1/2-like_C"/>
</dbReference>
<evidence type="ECO:0000313" key="3">
    <source>
        <dbReference type="EMBL" id="NED96210.1"/>
    </source>
</evidence>
<protein>
    <submittedName>
        <fullName evidence="3">Activator of HSP90 ATPase</fullName>
    </submittedName>
</protein>
<proteinExistence type="inferred from homology"/>
<dbReference type="SUPFAM" id="SSF55961">
    <property type="entry name" value="Bet v1-like"/>
    <property type="match status" value="1"/>
</dbReference>
<evidence type="ECO:0000259" key="2">
    <source>
        <dbReference type="Pfam" id="PF08327"/>
    </source>
</evidence>
<comment type="similarity">
    <text evidence="1">Belongs to the AHA1 family.</text>
</comment>
<dbReference type="AlphaFoldDB" id="A0A6N9YMR7"/>
<gene>
    <name evidence="3" type="ORF">G1H11_12905</name>
</gene>
<comment type="caution">
    <text evidence="3">The sequence shown here is derived from an EMBL/GenBank/DDBJ whole genome shotgun (WGS) entry which is preliminary data.</text>
</comment>
<organism evidence="3 4">
    <name type="scientific">Phytoactinopolyspora alkaliphila</name>
    <dbReference type="NCBI Taxonomy" id="1783498"/>
    <lineage>
        <taxon>Bacteria</taxon>
        <taxon>Bacillati</taxon>
        <taxon>Actinomycetota</taxon>
        <taxon>Actinomycetes</taxon>
        <taxon>Jiangellales</taxon>
        <taxon>Jiangellaceae</taxon>
        <taxon>Phytoactinopolyspora</taxon>
    </lineage>
</organism>
<reference evidence="3 4" key="1">
    <citation type="submission" date="2020-02" db="EMBL/GenBank/DDBJ databases">
        <authorList>
            <person name="Li X.-J."/>
            <person name="Feng X.-M."/>
        </authorList>
    </citation>
    <scope>NUCLEOTIDE SEQUENCE [LARGE SCALE GENOMIC DNA]</scope>
    <source>
        <strain evidence="3 4">CGMCC 4.7225</strain>
    </source>
</reference>
<keyword evidence="4" id="KW-1185">Reference proteome</keyword>
<dbReference type="InterPro" id="IPR023393">
    <property type="entry name" value="START-like_dom_sf"/>
</dbReference>
<evidence type="ECO:0000256" key="1">
    <source>
        <dbReference type="ARBA" id="ARBA00006817"/>
    </source>
</evidence>
<dbReference type="Pfam" id="PF08327">
    <property type="entry name" value="AHSA1"/>
    <property type="match status" value="1"/>
</dbReference>
<dbReference type="EMBL" id="JAAGOB010000006">
    <property type="protein sequence ID" value="NED96210.1"/>
    <property type="molecule type" value="Genomic_DNA"/>
</dbReference>
<name>A0A6N9YMR7_9ACTN</name>
<evidence type="ECO:0000313" key="4">
    <source>
        <dbReference type="Proteomes" id="UP000469185"/>
    </source>
</evidence>
<dbReference type="Gene3D" id="3.30.530.20">
    <property type="match status" value="1"/>
</dbReference>
<dbReference type="Proteomes" id="UP000469185">
    <property type="component" value="Unassembled WGS sequence"/>
</dbReference>
<accession>A0A6N9YMR7</accession>
<sequence>MRDSIQREVVVKAPQERVWHVLTEPAQVARWFGQRAEFELREGAPARFRWDDYGWFSARIERVEPPTSFCFRWAEDPDRPLEDSPSTLVEFTLTANHDGTTTVRVVESGFARFPTERQRAAYEEHVDGWQLELDELVALIDALPEAATP</sequence>